<feature type="domain" description="Cyclic nucleotide-binding" evidence="1">
    <location>
        <begin position="18"/>
        <end position="139"/>
    </location>
</feature>
<keyword evidence="3" id="KW-1185">Reference proteome</keyword>
<name>A0A1M5VSE5_9BACT</name>
<dbReference type="PANTHER" id="PTHR24567:SF74">
    <property type="entry name" value="HTH-TYPE TRANSCRIPTIONAL REGULATOR ARCR"/>
    <property type="match status" value="1"/>
</dbReference>
<dbReference type="InterPro" id="IPR014710">
    <property type="entry name" value="RmlC-like_jellyroll"/>
</dbReference>
<dbReference type="PROSITE" id="PS50042">
    <property type="entry name" value="CNMP_BINDING_3"/>
    <property type="match status" value="1"/>
</dbReference>
<accession>A0A1M5VSE5</accession>
<proteinExistence type="predicted"/>
<evidence type="ECO:0000313" key="2">
    <source>
        <dbReference type="EMBL" id="SHH78098.1"/>
    </source>
</evidence>
<dbReference type="InterPro" id="IPR000595">
    <property type="entry name" value="cNMP-bd_dom"/>
</dbReference>
<dbReference type="EMBL" id="FQXS01000009">
    <property type="protein sequence ID" value="SHH78098.1"/>
    <property type="molecule type" value="Genomic_DNA"/>
</dbReference>
<dbReference type="Proteomes" id="UP000184139">
    <property type="component" value="Unassembled WGS sequence"/>
</dbReference>
<dbReference type="GO" id="GO:0003700">
    <property type="term" value="F:DNA-binding transcription factor activity"/>
    <property type="evidence" value="ECO:0007669"/>
    <property type="project" value="TreeGrafter"/>
</dbReference>
<protein>
    <submittedName>
        <fullName evidence="2">Cyclic nucleotide-binding domain-containing protein</fullName>
    </submittedName>
</protein>
<dbReference type="OrthoDB" id="5290098at2"/>
<dbReference type="Pfam" id="PF00027">
    <property type="entry name" value="cNMP_binding"/>
    <property type="match status" value="1"/>
</dbReference>
<dbReference type="Gene3D" id="2.60.120.10">
    <property type="entry name" value="Jelly Rolls"/>
    <property type="match status" value="1"/>
</dbReference>
<dbReference type="InterPro" id="IPR018490">
    <property type="entry name" value="cNMP-bd_dom_sf"/>
</dbReference>
<dbReference type="InterPro" id="IPR050397">
    <property type="entry name" value="Env_Response_Regulators"/>
</dbReference>
<dbReference type="STRING" id="1121409.SAMN02745124_01866"/>
<evidence type="ECO:0000313" key="3">
    <source>
        <dbReference type="Proteomes" id="UP000184139"/>
    </source>
</evidence>
<organism evidence="2 3">
    <name type="scientific">Desulfofustis glycolicus DSM 9705</name>
    <dbReference type="NCBI Taxonomy" id="1121409"/>
    <lineage>
        <taxon>Bacteria</taxon>
        <taxon>Pseudomonadati</taxon>
        <taxon>Thermodesulfobacteriota</taxon>
        <taxon>Desulfobulbia</taxon>
        <taxon>Desulfobulbales</taxon>
        <taxon>Desulfocapsaceae</taxon>
        <taxon>Desulfofustis</taxon>
    </lineage>
</organism>
<sequence>MSRPDLSAVATPEDLARVFPFLSQQERAIVQPFVTICRRAAAEPLFTIGDGADACYLLLSGSVAVKKQTGYGRNSQVIALLSPPAPVGEGALVGSGEHLTAVHAVVDTVLLRLAADDFDNLAARHPQIALSIMGHLLRITGLRLEKCSARLAHIL</sequence>
<dbReference type="SMART" id="SM00100">
    <property type="entry name" value="cNMP"/>
    <property type="match status" value="1"/>
</dbReference>
<dbReference type="PANTHER" id="PTHR24567">
    <property type="entry name" value="CRP FAMILY TRANSCRIPTIONAL REGULATORY PROTEIN"/>
    <property type="match status" value="1"/>
</dbReference>
<dbReference type="SUPFAM" id="SSF51206">
    <property type="entry name" value="cAMP-binding domain-like"/>
    <property type="match status" value="1"/>
</dbReference>
<evidence type="ECO:0000259" key="1">
    <source>
        <dbReference type="PROSITE" id="PS50042"/>
    </source>
</evidence>
<dbReference type="AlphaFoldDB" id="A0A1M5VSE5"/>
<dbReference type="RefSeq" id="WP_073375448.1">
    <property type="nucleotide sequence ID" value="NZ_FQXS01000009.1"/>
</dbReference>
<gene>
    <name evidence="2" type="ORF">SAMN02745124_01866</name>
</gene>
<reference evidence="2 3" key="1">
    <citation type="submission" date="2016-11" db="EMBL/GenBank/DDBJ databases">
        <authorList>
            <person name="Jaros S."/>
            <person name="Januszkiewicz K."/>
            <person name="Wedrychowicz H."/>
        </authorList>
    </citation>
    <scope>NUCLEOTIDE SEQUENCE [LARGE SCALE GENOMIC DNA]</scope>
    <source>
        <strain evidence="2 3">DSM 9705</strain>
    </source>
</reference>
<dbReference type="CDD" id="cd00038">
    <property type="entry name" value="CAP_ED"/>
    <property type="match status" value="1"/>
</dbReference>
<dbReference type="GO" id="GO:0005829">
    <property type="term" value="C:cytosol"/>
    <property type="evidence" value="ECO:0007669"/>
    <property type="project" value="TreeGrafter"/>
</dbReference>